<keyword evidence="1" id="KW-0285">Flavoprotein</keyword>
<evidence type="ECO:0000256" key="3">
    <source>
        <dbReference type="ARBA" id="ARBA00023002"/>
    </source>
</evidence>
<dbReference type="InterPro" id="IPR029039">
    <property type="entry name" value="Flavoprotein-like_sf"/>
</dbReference>
<organism evidence="6 7">
    <name type="scientific">Kytococcus aerolatus</name>
    <dbReference type="NCBI Taxonomy" id="592308"/>
    <lineage>
        <taxon>Bacteria</taxon>
        <taxon>Bacillati</taxon>
        <taxon>Actinomycetota</taxon>
        <taxon>Actinomycetes</taxon>
        <taxon>Micrococcales</taxon>
        <taxon>Kytococcaceae</taxon>
        <taxon>Kytococcus</taxon>
    </lineage>
</organism>
<dbReference type="Pfam" id="PF03358">
    <property type="entry name" value="FMN_red"/>
    <property type="match status" value="1"/>
</dbReference>
<feature type="domain" description="NADPH-dependent FMN reductase-like" evidence="5">
    <location>
        <begin position="3"/>
        <end position="162"/>
    </location>
</feature>
<gene>
    <name evidence="6" type="ORF">SAMN05445756_1093</name>
</gene>
<dbReference type="InterPro" id="IPR051814">
    <property type="entry name" value="NAD(P)H-dep_FMN_reductase"/>
</dbReference>
<proteinExistence type="predicted"/>
<evidence type="ECO:0000256" key="1">
    <source>
        <dbReference type="ARBA" id="ARBA00022630"/>
    </source>
</evidence>
<feature type="compositionally biased region" description="Gly residues" evidence="4">
    <location>
        <begin position="198"/>
        <end position="210"/>
    </location>
</feature>
<accession>A0A212TE64</accession>
<dbReference type="InterPro" id="IPR023932">
    <property type="entry name" value="CE1759_FMN_reduct"/>
</dbReference>
<dbReference type="InterPro" id="IPR005025">
    <property type="entry name" value="FMN_Rdtase-like_dom"/>
</dbReference>
<dbReference type="SUPFAM" id="SSF52218">
    <property type="entry name" value="Flavoproteins"/>
    <property type="match status" value="1"/>
</dbReference>
<keyword evidence="2" id="KW-0288">FMN</keyword>
<evidence type="ECO:0000313" key="7">
    <source>
        <dbReference type="Proteomes" id="UP000198122"/>
    </source>
</evidence>
<dbReference type="OrthoDB" id="1643408at2"/>
<dbReference type="PANTHER" id="PTHR43408">
    <property type="entry name" value="FMN REDUCTASE (NADPH)"/>
    <property type="match status" value="1"/>
</dbReference>
<dbReference type="NCBIfam" id="TIGR04037">
    <property type="entry name" value="LLM_duo_CE1759"/>
    <property type="match status" value="1"/>
</dbReference>
<keyword evidence="7" id="KW-1185">Reference proteome</keyword>
<dbReference type="PANTHER" id="PTHR43408:SF2">
    <property type="entry name" value="FMN REDUCTASE (NADPH)"/>
    <property type="match status" value="1"/>
</dbReference>
<evidence type="ECO:0000256" key="4">
    <source>
        <dbReference type="SAM" id="MobiDB-lite"/>
    </source>
</evidence>
<sequence>MTRLVMVSAGLGDPSTTALLAERIGAAAVEALGGGAGSAAGSAGSGSVVGVDVHHVTLRGHAHAIADAMLAGFPAGELAEDLERVRAADALVLVTPTFQATFSGLFKGFLDLVEPGTLRGTPVVLAATGGTERHSLVVDHALRPLAAYLGMLPTPTGVFAATADFGGEGAEALERRIARAAGELAGLVGGGPVVGVGRSGEGTASGGRTLGSGDPFDPEVVTPFEQLLGDLGQPPRDS</sequence>
<dbReference type="GO" id="GO:0016491">
    <property type="term" value="F:oxidoreductase activity"/>
    <property type="evidence" value="ECO:0007669"/>
    <property type="project" value="UniProtKB-KW"/>
</dbReference>
<dbReference type="AlphaFoldDB" id="A0A212TE64"/>
<evidence type="ECO:0000259" key="5">
    <source>
        <dbReference type="Pfam" id="PF03358"/>
    </source>
</evidence>
<feature type="region of interest" description="Disordered" evidence="4">
    <location>
        <begin position="198"/>
        <end position="219"/>
    </location>
</feature>
<dbReference type="RefSeq" id="WP_088817991.1">
    <property type="nucleotide sequence ID" value="NZ_FYEZ01000001.1"/>
</dbReference>
<dbReference type="Proteomes" id="UP000198122">
    <property type="component" value="Unassembled WGS sequence"/>
</dbReference>
<dbReference type="EMBL" id="FYEZ01000001">
    <property type="protein sequence ID" value="SNC64347.1"/>
    <property type="molecule type" value="Genomic_DNA"/>
</dbReference>
<reference evidence="6 7" key="1">
    <citation type="submission" date="2017-06" db="EMBL/GenBank/DDBJ databases">
        <authorList>
            <person name="Kim H.J."/>
            <person name="Triplett B.A."/>
        </authorList>
    </citation>
    <scope>NUCLEOTIDE SEQUENCE [LARGE SCALE GENOMIC DNA]</scope>
    <source>
        <strain evidence="6 7">DSM 22179</strain>
    </source>
</reference>
<name>A0A212TE64_9MICO</name>
<dbReference type="Gene3D" id="3.40.50.360">
    <property type="match status" value="1"/>
</dbReference>
<protein>
    <submittedName>
        <fullName evidence="6">FMN reductase</fullName>
    </submittedName>
</protein>
<evidence type="ECO:0000256" key="2">
    <source>
        <dbReference type="ARBA" id="ARBA00022643"/>
    </source>
</evidence>
<keyword evidence="3" id="KW-0560">Oxidoreductase</keyword>
<evidence type="ECO:0000313" key="6">
    <source>
        <dbReference type="EMBL" id="SNC64347.1"/>
    </source>
</evidence>